<organism evidence="11 12">
    <name type="scientific">Dendroctonus ponderosae</name>
    <name type="common">Mountain pine beetle</name>
    <dbReference type="NCBI Taxonomy" id="77166"/>
    <lineage>
        <taxon>Eukaryota</taxon>
        <taxon>Metazoa</taxon>
        <taxon>Ecdysozoa</taxon>
        <taxon>Arthropoda</taxon>
        <taxon>Hexapoda</taxon>
        <taxon>Insecta</taxon>
        <taxon>Pterygota</taxon>
        <taxon>Neoptera</taxon>
        <taxon>Endopterygota</taxon>
        <taxon>Coleoptera</taxon>
        <taxon>Polyphaga</taxon>
        <taxon>Cucujiformia</taxon>
        <taxon>Curculionidae</taxon>
        <taxon>Scolytinae</taxon>
        <taxon>Dendroctonus</taxon>
    </lineage>
</organism>
<feature type="domain" description="Laminin IV type A" evidence="10">
    <location>
        <begin position="172"/>
        <end position="341"/>
    </location>
</feature>
<dbReference type="InterPro" id="IPR000034">
    <property type="entry name" value="Laminin_IV"/>
</dbReference>
<feature type="disulfide bond" evidence="7">
    <location>
        <begin position="66"/>
        <end position="75"/>
    </location>
</feature>
<feature type="domain" description="Laminin EGF-like" evidence="9">
    <location>
        <begin position="587"/>
        <end position="634"/>
    </location>
</feature>
<keyword evidence="8" id="KW-0175">Coiled coil</keyword>
<feature type="domain" description="Laminin EGF-like" evidence="9">
    <location>
        <begin position="534"/>
        <end position="586"/>
    </location>
</feature>
<dbReference type="SMART" id="SM00281">
    <property type="entry name" value="LamB"/>
    <property type="match status" value="1"/>
</dbReference>
<feature type="disulfide bond" evidence="7">
    <location>
        <begin position="394"/>
        <end position="403"/>
    </location>
</feature>
<dbReference type="OrthoDB" id="430826at2759"/>
<dbReference type="PROSITE" id="PS01248">
    <property type="entry name" value="EGF_LAM_1"/>
    <property type="match status" value="4"/>
</dbReference>
<evidence type="ECO:0008006" key="13">
    <source>
        <dbReference type="Google" id="ProtNLM"/>
    </source>
</evidence>
<evidence type="ECO:0000256" key="7">
    <source>
        <dbReference type="PROSITE-ProRule" id="PRU00460"/>
    </source>
</evidence>
<dbReference type="FunFam" id="2.10.25.10:FF:000758">
    <property type="entry name" value="Laminin subunit gamma 1"/>
    <property type="match status" value="1"/>
</dbReference>
<evidence type="ECO:0000256" key="4">
    <source>
        <dbReference type="ARBA" id="ARBA00023180"/>
    </source>
</evidence>
<dbReference type="GO" id="GO:0048731">
    <property type="term" value="P:system development"/>
    <property type="evidence" value="ECO:0007669"/>
    <property type="project" value="UniProtKB-ARBA"/>
</dbReference>
<feature type="coiled-coil region" evidence="8">
    <location>
        <begin position="856"/>
        <end position="928"/>
    </location>
</feature>
<dbReference type="FunFam" id="2.10.25.10:FF:000193">
    <property type="entry name" value="Laminin subunit gamma 1"/>
    <property type="match status" value="1"/>
</dbReference>
<dbReference type="PROSITE" id="PS50027">
    <property type="entry name" value="EGF_LAM_2"/>
    <property type="match status" value="7"/>
</dbReference>
<protein>
    <recommendedName>
        <fullName evidence="13">Laminin subunit gamma-1</fullName>
    </recommendedName>
</protein>
<reference evidence="11 12" key="1">
    <citation type="journal article" date="2013" name="Genome Biol.">
        <title>Draft genome of the mountain pine beetle, Dendroctonus ponderosae Hopkins, a major forest pest.</title>
        <authorList>
            <person name="Keeling C.I."/>
            <person name="Yuen M.M."/>
            <person name="Liao N.Y."/>
            <person name="Docking T.R."/>
            <person name="Chan S.K."/>
            <person name="Taylor G.A."/>
            <person name="Palmquist D.L."/>
            <person name="Jackman S.D."/>
            <person name="Nguyen A."/>
            <person name="Li M."/>
            <person name="Henderson H."/>
            <person name="Janes J.K."/>
            <person name="Zhao Y."/>
            <person name="Pandoh P."/>
            <person name="Moore R."/>
            <person name="Sperling F.A."/>
            <person name="Huber D.P."/>
            <person name="Birol I."/>
            <person name="Jones S.J."/>
            <person name="Bohlmann J."/>
        </authorList>
    </citation>
    <scope>NUCLEOTIDE SEQUENCE</scope>
</reference>
<dbReference type="PANTHER" id="PTHR10574">
    <property type="entry name" value="NETRIN/LAMININ-RELATED"/>
    <property type="match status" value="1"/>
</dbReference>
<feature type="domain" description="Laminin EGF-like" evidence="9">
    <location>
        <begin position="635"/>
        <end position="680"/>
    </location>
</feature>
<keyword evidence="3 7" id="KW-1015">Disulfide bond</keyword>
<comment type="subunit">
    <text evidence="6">Laminin is a complex glycoprotein, consisting of three different polypeptide chains (alpha, beta, gamma), which are bound to each other by disulfide bonds into a cross-shaped molecule comprising one long and three short arms with globules at each end.</text>
</comment>
<dbReference type="Proteomes" id="UP000030742">
    <property type="component" value="Unassembled WGS sequence"/>
</dbReference>
<feature type="disulfide bond" evidence="7">
    <location>
        <begin position="559"/>
        <end position="568"/>
    </location>
</feature>
<dbReference type="Pfam" id="PF00052">
    <property type="entry name" value="Laminin_B"/>
    <property type="match status" value="1"/>
</dbReference>
<feature type="disulfide bond" evidence="7">
    <location>
        <begin position="655"/>
        <end position="664"/>
    </location>
</feature>
<dbReference type="GO" id="GO:0009888">
    <property type="term" value="P:tissue development"/>
    <property type="evidence" value="ECO:0007669"/>
    <property type="project" value="TreeGrafter"/>
</dbReference>
<dbReference type="InterPro" id="IPR002049">
    <property type="entry name" value="LE_dom"/>
</dbReference>
<feature type="disulfide bond" evidence="7">
    <location>
        <begin position="503"/>
        <end position="512"/>
    </location>
</feature>
<evidence type="ECO:0000313" key="12">
    <source>
        <dbReference type="Proteomes" id="UP000030742"/>
    </source>
</evidence>
<feature type="disulfide bond" evidence="7">
    <location>
        <begin position="589"/>
        <end position="606"/>
    </location>
</feature>
<dbReference type="Gene3D" id="2.10.25.10">
    <property type="entry name" value="Laminin"/>
    <property type="match status" value="10"/>
</dbReference>
<keyword evidence="1" id="KW-0732">Signal</keyword>
<feature type="disulfide bond" evidence="7">
    <location>
        <begin position="46"/>
        <end position="58"/>
    </location>
</feature>
<keyword evidence="2" id="KW-0677">Repeat</keyword>
<dbReference type="STRING" id="77166.U4U886"/>
<name>U4U886_DENPD</name>
<keyword evidence="4" id="KW-0325">Glycoprotein</keyword>
<dbReference type="PRINTS" id="PR00011">
    <property type="entry name" value="EGFLAMININ"/>
</dbReference>
<evidence type="ECO:0000256" key="8">
    <source>
        <dbReference type="SAM" id="Coils"/>
    </source>
</evidence>
<dbReference type="SMART" id="SM00181">
    <property type="entry name" value="EGF"/>
    <property type="match status" value="4"/>
</dbReference>
<evidence type="ECO:0000259" key="9">
    <source>
        <dbReference type="PROSITE" id="PS50027"/>
    </source>
</evidence>
<dbReference type="FunFam" id="2.10.25.10:FF:000105">
    <property type="entry name" value="laminin subunit gamma-1"/>
    <property type="match status" value="2"/>
</dbReference>
<dbReference type="GO" id="GO:0009887">
    <property type="term" value="P:animal organ morphogenesis"/>
    <property type="evidence" value="ECO:0007669"/>
    <property type="project" value="TreeGrafter"/>
</dbReference>
<evidence type="ECO:0000256" key="2">
    <source>
        <dbReference type="ARBA" id="ARBA00022737"/>
    </source>
</evidence>
<accession>U4U886</accession>
<feature type="coiled-coil region" evidence="8">
    <location>
        <begin position="692"/>
        <end position="745"/>
    </location>
</feature>
<dbReference type="InterPro" id="IPR000742">
    <property type="entry name" value="EGF"/>
</dbReference>
<comment type="caution">
    <text evidence="7">Lacks conserved residue(s) required for the propagation of feature annotation.</text>
</comment>
<feature type="disulfide bond" evidence="7">
    <location>
        <begin position="116"/>
        <end position="125"/>
    </location>
</feature>
<dbReference type="PROSITE" id="PS51115">
    <property type="entry name" value="LAMININ_IVA"/>
    <property type="match status" value="1"/>
</dbReference>
<dbReference type="CDD" id="cd00055">
    <property type="entry name" value="EGF_Lam"/>
    <property type="match status" value="7"/>
</dbReference>
<evidence type="ECO:0000259" key="10">
    <source>
        <dbReference type="PROSITE" id="PS51115"/>
    </source>
</evidence>
<evidence type="ECO:0000256" key="1">
    <source>
        <dbReference type="ARBA" id="ARBA00022729"/>
    </source>
</evidence>
<feature type="domain" description="Laminin EGF-like" evidence="9">
    <location>
        <begin position="46"/>
        <end position="92"/>
    </location>
</feature>
<gene>
    <name evidence="11" type="ORF">D910_04215</name>
</gene>
<evidence type="ECO:0000313" key="11">
    <source>
        <dbReference type="EMBL" id="ERL86811.1"/>
    </source>
</evidence>
<evidence type="ECO:0000256" key="5">
    <source>
        <dbReference type="ARBA" id="ARBA00023292"/>
    </source>
</evidence>
<keyword evidence="5 7" id="KW-0424">Laminin EGF-like domain</keyword>
<feature type="disulfide bond" evidence="7">
    <location>
        <begin position="635"/>
        <end position="647"/>
    </location>
</feature>
<dbReference type="PANTHER" id="PTHR10574:SF435">
    <property type="entry name" value="LAMININ SUBUNIT GAMMA-1"/>
    <property type="match status" value="1"/>
</dbReference>
<feature type="disulfide bond" evidence="7">
    <location>
        <begin position="587"/>
        <end position="599"/>
    </location>
</feature>
<dbReference type="SUPFAM" id="SSF57196">
    <property type="entry name" value="EGF/Laminin"/>
    <property type="match status" value="7"/>
</dbReference>
<dbReference type="FunFam" id="2.10.25.10:FF:000067">
    <property type="entry name" value="Laminin subunit gamma 1"/>
    <property type="match status" value="1"/>
</dbReference>
<feature type="coiled-coil region" evidence="8">
    <location>
        <begin position="1076"/>
        <end position="1103"/>
    </location>
</feature>
<feature type="domain" description="Laminin EGF-like" evidence="9">
    <location>
        <begin position="93"/>
        <end position="145"/>
    </location>
</feature>
<feature type="coiled-coil region" evidence="8">
    <location>
        <begin position="1208"/>
        <end position="1256"/>
    </location>
</feature>
<sequence>MFDQKLYDQTGHGGHCLDCSANRDGPNCERCRPNYYMVEGGQCTACNCDEVGSVFHQCNSQGKCQCKPGVTGEKCDRCAENHYDFSKSGCASCDCFAPGSAFNIPRCDPETGVCACKENVEGKRCRECKPGFFNLDLDNEFGCTPCFCYGHSSECKPAIGYFKYLVESTFAKGSDKWTAEDERGKSHQLKFERISQSIGVQSDGHESIYFIAPDRFLGDQRASYNQLLDFSLRVGDSRPVPTATDVILESGNLSVTNTIFAQKNELPSVETKNYRFRLHEHPDYGWQPRLTSRSFISLLTNLTAIKIKGTFTPKGVGFLDDIKLETASRGVAGKSALWIELCECPTGYVGQYCESCAPGYRHTPAMGGPFMNCIPCDCNNHASICDSETGRCICQHNTTGENCDLCSRGFYGNALEGTPEDCQPCGCPDGGACTQIDDEVTMCTECPTGYSGLKCDLCSDGYFGDPLGKFGISSLCQPCECNQNIDANAIGNCNTTTGECLRCIHNTGGPTCDICLPGYFGNALVLPKGDCKKCECFRQGTDDFEGEPICDQTTGECQCKSHVVGTNCNKCESGFFNILSGEGCQSCNCDPVGSFNQTCDLQTGQCYCRRGVTGLRCDHCEARKFGFSIDGCTECECDRIGSKDRQCDATGQCPCLDNVEGRKCNRCKENKYDRQRGCIDCPDCYNLVQDAYRNHTAKLDQLDEILNEVEHQPTVIDDDEFPDELGKLENEIDDFHDRVKSATGENSIFDEIINIKEREKDVARTLEEIDENIFTTNDKSKKAEHNLDHAEEFLIEVEERLLEVEDNFDLQGKKAFQAAWERFVKFYNLFLNVIDLIVSFRSKVVGQQSDKMTEVAQEAREIADDLDQRATQLVDDAKQAKNLSIEAYDKIKTTHVMQQNISENARKLKAETQNLEQQLNRTREWTRQVTEGAREAKNDALGLLNDVNNLLVPQTNVSSLRAFSNDLKSEAFRLGNKSKSLLETADNLRNSIEEKSTDGRELLDTALEQQEDIEGLKNDIVFCGSQANKTVQLWNEILERAEVNFQLITEFDTQTQESKEKAEWALSTIPEIESILNESNKQTNQAQKTLEDAQDNADIALRKAVDADDLARNASTKTEKIKLDAEELLHNTTFLSDEAEFMYDRVLNTEAELKNLLETASSNNTLVHDAKEKVGRAGKDTEATQSRVTELLNDVESIITELQNTPDINEEELERLEEALRIAELQLKETKLEEQLEELEKQHKSQNDLIESYKKQISALEVDVHNIAQIVNSLPEGCYRRVELEP</sequence>
<dbReference type="EMBL" id="KB631866">
    <property type="protein sequence ID" value="ERL86811.1"/>
    <property type="molecule type" value="Genomic_DNA"/>
</dbReference>
<feature type="domain" description="Laminin EGF-like" evidence="9">
    <location>
        <begin position="479"/>
        <end position="533"/>
    </location>
</feature>
<evidence type="ECO:0000256" key="6">
    <source>
        <dbReference type="ARBA" id="ARBA00065619"/>
    </source>
</evidence>
<dbReference type="InterPro" id="IPR050440">
    <property type="entry name" value="Laminin/Netrin_ECM"/>
</dbReference>
<dbReference type="FunFam" id="2.10.25.10:FF:000051">
    <property type="entry name" value="Laminin subunit alpha 4"/>
    <property type="match status" value="1"/>
</dbReference>
<dbReference type="Pfam" id="PF00053">
    <property type="entry name" value="EGF_laminin"/>
    <property type="match status" value="10"/>
</dbReference>
<feature type="domain" description="Laminin EGF-like" evidence="9">
    <location>
        <begin position="376"/>
        <end position="424"/>
    </location>
</feature>
<feature type="coiled-coil region" evidence="8">
    <location>
        <begin position="780"/>
        <end position="807"/>
    </location>
</feature>
<evidence type="ECO:0000256" key="3">
    <source>
        <dbReference type="ARBA" id="ARBA00023157"/>
    </source>
</evidence>
<dbReference type="FunFam" id="2.10.25.10:FF:000242">
    <property type="entry name" value="Laminin subunit alpha 1"/>
    <property type="match status" value="1"/>
</dbReference>
<proteinExistence type="predicted"/>
<dbReference type="SMART" id="SM00180">
    <property type="entry name" value="EGF_Lam"/>
    <property type="match status" value="9"/>
</dbReference>
<feature type="disulfide bond" evidence="7">
    <location>
        <begin position="608"/>
        <end position="617"/>
    </location>
</feature>